<dbReference type="PATRIC" id="fig|1492738.3.peg.2882"/>
<dbReference type="Proteomes" id="UP000027064">
    <property type="component" value="Unassembled WGS sequence"/>
</dbReference>
<evidence type="ECO:0000259" key="2">
    <source>
        <dbReference type="Pfam" id="PF01370"/>
    </source>
</evidence>
<dbReference type="InterPro" id="IPR001509">
    <property type="entry name" value="Epimerase_deHydtase"/>
</dbReference>
<dbReference type="AlphaFoldDB" id="A0A066WJF7"/>
<dbReference type="SUPFAM" id="SSF51735">
    <property type="entry name" value="NAD(P)-binding Rossmann-fold domains"/>
    <property type="match status" value="1"/>
</dbReference>
<dbReference type="eggNOG" id="COG0451">
    <property type="taxonomic scope" value="Bacteria"/>
</dbReference>
<dbReference type="Gene3D" id="3.40.50.720">
    <property type="entry name" value="NAD(P)-binding Rossmann-like Domain"/>
    <property type="match status" value="1"/>
</dbReference>
<reference evidence="3 4" key="1">
    <citation type="submission" date="2014-05" db="EMBL/GenBank/DDBJ databases">
        <title>Genome Sequence of Flavobacterium sp. EM1321.</title>
        <authorList>
            <person name="Shin S.-K."/>
            <person name="Yi H."/>
        </authorList>
    </citation>
    <scope>NUCLEOTIDE SEQUENCE [LARGE SCALE GENOMIC DNA]</scope>
    <source>
        <strain evidence="3 4">EM1321</strain>
    </source>
</reference>
<protein>
    <recommendedName>
        <fullName evidence="2">NAD-dependent epimerase/dehydratase domain-containing protein</fullName>
    </recommendedName>
</protein>
<evidence type="ECO:0000313" key="4">
    <source>
        <dbReference type="Proteomes" id="UP000027064"/>
    </source>
</evidence>
<dbReference type="STRING" id="1492738.FEM21_28940"/>
<name>A0A066WJF7_9FLAO</name>
<dbReference type="PANTHER" id="PTHR43000">
    <property type="entry name" value="DTDP-D-GLUCOSE 4,6-DEHYDRATASE-RELATED"/>
    <property type="match status" value="1"/>
</dbReference>
<evidence type="ECO:0000313" key="3">
    <source>
        <dbReference type="EMBL" id="KDN53956.1"/>
    </source>
</evidence>
<dbReference type="CDD" id="cd08946">
    <property type="entry name" value="SDR_e"/>
    <property type="match status" value="1"/>
</dbReference>
<dbReference type="Pfam" id="PF01370">
    <property type="entry name" value="Epimerase"/>
    <property type="match status" value="1"/>
</dbReference>
<feature type="domain" description="NAD-dependent epimerase/dehydratase" evidence="2">
    <location>
        <begin position="6"/>
        <end position="238"/>
    </location>
</feature>
<dbReference type="InterPro" id="IPR036291">
    <property type="entry name" value="NAD(P)-bd_dom_sf"/>
</dbReference>
<dbReference type="EMBL" id="JNCA01000030">
    <property type="protein sequence ID" value="KDN53956.1"/>
    <property type="molecule type" value="Genomic_DNA"/>
</dbReference>
<sequence>MVMKKALITGSSGYIGSRLCLHLANQGYIVTALCHSKMPEDKNWVSKMFKVVVGDVRDEKLLCELAADKYDILVHLVSLDHHQSNGSPANVSAVNITPVWSLLDVFSKGGLKKFLYFSTAQVYGTLQSEVVTELRKTNTQNAYGLTHNIGEVLCEHYNRTTNIDCRIVRLSNSYGAPIFEENNCWWLVINDLCRMAYTKKEIVLQSDGTPLRDFIHGWDVCRGIQNIIETSEVHMTYNLSSGNTISIMEIAKKIRDVFKYRYNIELPITAAECKNNMQTPKYIIDNSLICSIGFEPKWSLEKGINDLFNFLEQNNE</sequence>
<accession>A0A066WJF7</accession>
<organism evidence="3 4">
    <name type="scientific">Flavobacterium seoulense</name>
    <dbReference type="NCBI Taxonomy" id="1492738"/>
    <lineage>
        <taxon>Bacteria</taxon>
        <taxon>Pseudomonadati</taxon>
        <taxon>Bacteroidota</taxon>
        <taxon>Flavobacteriia</taxon>
        <taxon>Flavobacteriales</taxon>
        <taxon>Flavobacteriaceae</taxon>
        <taxon>Flavobacterium</taxon>
    </lineage>
</organism>
<evidence type="ECO:0000256" key="1">
    <source>
        <dbReference type="ARBA" id="ARBA00007637"/>
    </source>
</evidence>
<comment type="caution">
    <text evidence="3">The sequence shown here is derived from an EMBL/GenBank/DDBJ whole genome shotgun (WGS) entry which is preliminary data.</text>
</comment>
<proteinExistence type="inferred from homology"/>
<keyword evidence="4" id="KW-1185">Reference proteome</keyword>
<comment type="similarity">
    <text evidence="1">Belongs to the NAD(P)-dependent epimerase/dehydratase family.</text>
</comment>
<gene>
    <name evidence="3" type="ORF">FEM21_28940</name>
</gene>